<dbReference type="Gene3D" id="1.20.58.900">
    <property type="match status" value="1"/>
</dbReference>
<evidence type="ECO:0000313" key="3">
    <source>
        <dbReference type="EMBL" id="EAY14434.1"/>
    </source>
</evidence>
<dbReference type="VEuPathDB" id="TrichDB:TVAG_426270"/>
<reference evidence="3" key="1">
    <citation type="submission" date="2006-10" db="EMBL/GenBank/DDBJ databases">
        <authorList>
            <person name="Amadeo P."/>
            <person name="Zhao Q."/>
            <person name="Wortman J."/>
            <person name="Fraser-Liggett C."/>
            <person name="Carlton J."/>
        </authorList>
    </citation>
    <scope>NUCLEOTIDE SEQUENCE</scope>
    <source>
        <strain evidence="3">G3</strain>
    </source>
</reference>
<dbReference type="VEuPathDB" id="TrichDB:TVAGG3_0850660"/>
<feature type="compositionally biased region" description="Basic and acidic residues" evidence="1">
    <location>
        <begin position="413"/>
        <end position="461"/>
    </location>
</feature>
<dbReference type="PROSITE" id="PS50826">
    <property type="entry name" value="RUN"/>
    <property type="match status" value="1"/>
</dbReference>
<name>A2DYP4_TRIV3</name>
<proteinExistence type="predicted"/>
<evidence type="ECO:0000259" key="2">
    <source>
        <dbReference type="PROSITE" id="PS50826"/>
    </source>
</evidence>
<dbReference type="RefSeq" id="XP_001326657.1">
    <property type="nucleotide sequence ID" value="XM_001326622.1"/>
</dbReference>
<dbReference type="KEGG" id="tva:4772422"/>
<reference evidence="3" key="2">
    <citation type="journal article" date="2007" name="Science">
        <title>Draft genome sequence of the sexually transmitted pathogen Trichomonas vaginalis.</title>
        <authorList>
            <person name="Carlton J.M."/>
            <person name="Hirt R.P."/>
            <person name="Silva J.C."/>
            <person name="Delcher A.L."/>
            <person name="Schatz M."/>
            <person name="Zhao Q."/>
            <person name="Wortman J.R."/>
            <person name="Bidwell S.L."/>
            <person name="Alsmark U.C.M."/>
            <person name="Besteiro S."/>
            <person name="Sicheritz-Ponten T."/>
            <person name="Noel C.J."/>
            <person name="Dacks J.B."/>
            <person name="Foster P.G."/>
            <person name="Simillion C."/>
            <person name="Van de Peer Y."/>
            <person name="Miranda-Saavedra D."/>
            <person name="Barton G.J."/>
            <person name="Westrop G.D."/>
            <person name="Mueller S."/>
            <person name="Dessi D."/>
            <person name="Fiori P.L."/>
            <person name="Ren Q."/>
            <person name="Paulsen I."/>
            <person name="Zhang H."/>
            <person name="Bastida-Corcuera F.D."/>
            <person name="Simoes-Barbosa A."/>
            <person name="Brown M.T."/>
            <person name="Hayes R.D."/>
            <person name="Mukherjee M."/>
            <person name="Okumura C.Y."/>
            <person name="Schneider R."/>
            <person name="Smith A.J."/>
            <person name="Vanacova S."/>
            <person name="Villalvazo M."/>
            <person name="Haas B.J."/>
            <person name="Pertea M."/>
            <person name="Feldblyum T.V."/>
            <person name="Utterback T.R."/>
            <person name="Shu C.L."/>
            <person name="Osoegawa K."/>
            <person name="de Jong P.J."/>
            <person name="Hrdy I."/>
            <person name="Horvathova L."/>
            <person name="Zubacova Z."/>
            <person name="Dolezal P."/>
            <person name="Malik S.B."/>
            <person name="Logsdon J.M. Jr."/>
            <person name="Henze K."/>
            <person name="Gupta A."/>
            <person name="Wang C.C."/>
            <person name="Dunne R.L."/>
            <person name="Upcroft J.A."/>
            <person name="Upcroft P."/>
            <person name="White O."/>
            <person name="Salzberg S.L."/>
            <person name="Tang P."/>
            <person name="Chiu C.-H."/>
            <person name="Lee Y.-S."/>
            <person name="Embley T.M."/>
            <person name="Coombs G.H."/>
            <person name="Mottram J.C."/>
            <person name="Tachezy J."/>
            <person name="Fraser-Liggett C.M."/>
            <person name="Johnson P.J."/>
        </authorList>
    </citation>
    <scope>NUCLEOTIDE SEQUENCE [LARGE SCALE GENOMIC DNA]</scope>
    <source>
        <strain evidence="3">G3</strain>
    </source>
</reference>
<feature type="compositionally biased region" description="Basic and acidic residues" evidence="1">
    <location>
        <begin position="383"/>
        <end position="405"/>
    </location>
</feature>
<dbReference type="EMBL" id="DS113270">
    <property type="protein sequence ID" value="EAY14434.1"/>
    <property type="molecule type" value="Genomic_DNA"/>
</dbReference>
<evidence type="ECO:0000256" key="1">
    <source>
        <dbReference type="SAM" id="MobiDB-lite"/>
    </source>
</evidence>
<dbReference type="Proteomes" id="UP000001542">
    <property type="component" value="Unassembled WGS sequence"/>
</dbReference>
<evidence type="ECO:0000313" key="4">
    <source>
        <dbReference type="Proteomes" id="UP000001542"/>
    </source>
</evidence>
<organism evidence="3 4">
    <name type="scientific">Trichomonas vaginalis (strain ATCC PRA-98 / G3)</name>
    <dbReference type="NCBI Taxonomy" id="412133"/>
    <lineage>
        <taxon>Eukaryota</taxon>
        <taxon>Metamonada</taxon>
        <taxon>Parabasalia</taxon>
        <taxon>Trichomonadida</taxon>
        <taxon>Trichomonadidae</taxon>
        <taxon>Trichomonas</taxon>
    </lineage>
</organism>
<gene>
    <name evidence="3" type="ORF">TVAG_426270</name>
</gene>
<sequence>MAFASGYPKEFEQIHNIVSFELVEVNLSSLKSPILTKIESTGPIWQIMKPDSNQIYCSLLLTNYEFTIQNDERGKYLRAQLIFDTQQNHKLRFKTPLDMYKACKMANDTFDDIHTFAKTFNSRRTNIVCKGFLFTLQAPTLEHGEFQMKYNPDTSAVSVKITKNVGEAVKAVFLTNIKESTILHYGFEIPESVNSNFLSKIIVVYNATTPAKKFFFICSSYPESMTIALNYCMDFFLAGGRQPISKNIIIPEQVLISPPAAPISVEPEEETHEHSHHKHHHRTPEELEAKRKEREKKRAESTLQSARFNLLPAEPDNSALPPKKIVSLQNMHSSVPPPKRPPPPPSVPPPSYEPEPGKQQIPAKQAPIVPNLSEKSQPPKIELLPEPKKVEEPKKQEEIKKEEPKLPQMEIQKATKPEEPKKPVEEPKKTQEVQKEPEEVKKPVEEPKSSPEPQKPPEKIKTMPLPKKSVPEMKIEIKELQPPSNNSVEKRMSIPKLVFTSQKAEEPEKKKVPRLAFNISPSSENLLSKERKQEIPVTIPQEKEKVVKEFKLPPNMRVSLSRRYQETMQSRKEATTRKSTVHKNFIQTDLSFLKEAKEPPPQPKKVEKPKLLPGKFEAFMQKHGKTTKEVKKLELPTLASLASSSIDFKTNSKLEENSIASLLENCLEKIPNTFQDPFSSFDDFNDLDNENLIEKTIETTTSIKDSNLFESVKTSDFSHASEEDFKYASTPQTPFLTEILSVNEGIISSGASRISDSNSSGLQFIISTMLINGFKGASKITDNLNFLDAYDELAQYVPIISECVSKARKGIDFGQQVSLFTQNLLNSCSFMRTIRTAVIHSQWLRKYYSAGSLLRNYNDLEMVLSILQPLLLTHEVEISENPVILSDQTPNNLQRFAFTECFPHILLEDSINQKDQLVQSIKSVFHNGLRPPQISLAAGLQKKGVKAALSQIIEENHQDEDWPEFKRVVSGAQSITDVIVEGLKKKKLHKWFAFIVLSRDILQKHYFDESPFLDFYKAKKIYTILEHLSRR</sequence>
<feature type="compositionally biased region" description="Basic and acidic residues" evidence="1">
    <location>
        <begin position="283"/>
        <end position="300"/>
    </location>
</feature>
<dbReference type="OrthoDB" id="10688567at2759"/>
<keyword evidence="4" id="KW-1185">Reference proteome</keyword>
<accession>A2DYP4</accession>
<dbReference type="InterPro" id="IPR004012">
    <property type="entry name" value="Run_dom"/>
</dbReference>
<dbReference type="STRING" id="5722.A2DYP4"/>
<dbReference type="InParanoid" id="A2DYP4"/>
<feature type="compositionally biased region" description="Pro residues" evidence="1">
    <location>
        <begin position="335"/>
        <end position="353"/>
    </location>
</feature>
<feature type="region of interest" description="Disordered" evidence="1">
    <location>
        <begin position="265"/>
        <end position="467"/>
    </location>
</feature>
<protein>
    <recommendedName>
        <fullName evidence="2">RUN domain-containing protein</fullName>
    </recommendedName>
</protein>
<dbReference type="AlphaFoldDB" id="A2DYP4"/>
<feature type="domain" description="RUN" evidence="2">
    <location>
        <begin position="908"/>
        <end position="1031"/>
    </location>
</feature>
<dbReference type="InterPro" id="IPR037213">
    <property type="entry name" value="Run_dom_sf"/>
</dbReference>